<protein>
    <recommendedName>
        <fullName evidence="9">Apolipoprotein N-acyltransferase</fullName>
        <shortName evidence="9">ALP N-acyltransferase</shortName>
        <ecNumber evidence="9">2.3.1.269</ecNumber>
    </recommendedName>
</protein>
<keyword evidence="12" id="KW-1185">Reference proteome</keyword>
<evidence type="ECO:0000256" key="7">
    <source>
        <dbReference type="ARBA" id="ARBA00023136"/>
    </source>
</evidence>
<dbReference type="PROSITE" id="PS50263">
    <property type="entry name" value="CN_HYDROLASE"/>
    <property type="match status" value="1"/>
</dbReference>
<evidence type="ECO:0000256" key="8">
    <source>
        <dbReference type="ARBA" id="ARBA00023315"/>
    </source>
</evidence>
<sequence length="505" mass="57380">METFFSKYKFLFVALSAILSAYAFKEVNYVLSIVSLVPVIIAIKQIPLKKVFLYGFLFGSIYAIILCFWMFSAFVNYTNNNAVDMAIGFIAISILMFAFFYSMVFVGIAFILNIHTNKNFLGWFQLIAITAFWSLLEIAFMSFLNEYPFHNYRVGFAFTKNIFSIQWASFGGIEILTFFTVLVNVLLAKAIVSKQKLDIKITVLAIVIIFLGGAILKATFTPQNINTPFKVSSISANMNVKDSWNQNKVNQLAENYFQLIKKQEVKTSDFIIFPESALPWTFYGKDDLLDEFQKRINPNTAIIIGLNTTENEKDKSVKNTVFYFKNKQELGRYQKEILIKGIEAPILGRAAPFAGNAQYLVEKNRFKNKLFTTPFGKAGILICNEAVISKHAIQQAQEGANFFFNLSNDAWFKEQYITPHHFYNARLMSVITRKDMVISNNCGYNAIIKGSGEIINKSKKNTKSNITGNLVANTSASLKTQYPLLFAILLNVFLIVSLFFLKKQN</sequence>
<dbReference type="Proteomes" id="UP000663920">
    <property type="component" value="Chromosome"/>
</dbReference>
<evidence type="ECO:0000313" key="12">
    <source>
        <dbReference type="Proteomes" id="UP000663920"/>
    </source>
</evidence>
<dbReference type="GO" id="GO:0042158">
    <property type="term" value="P:lipoprotein biosynthetic process"/>
    <property type="evidence" value="ECO:0007669"/>
    <property type="project" value="UniProtKB-UniRule"/>
</dbReference>
<feature type="domain" description="CN hydrolase" evidence="10">
    <location>
        <begin position="229"/>
        <end position="476"/>
    </location>
</feature>
<dbReference type="HAMAP" id="MF_01148">
    <property type="entry name" value="Lnt"/>
    <property type="match status" value="1"/>
</dbReference>
<evidence type="ECO:0000256" key="3">
    <source>
        <dbReference type="ARBA" id="ARBA00022475"/>
    </source>
</evidence>
<feature type="transmembrane region" description="Helical" evidence="9">
    <location>
        <begin position="86"/>
        <end position="111"/>
    </location>
</feature>
<dbReference type="PANTHER" id="PTHR38686">
    <property type="entry name" value="APOLIPOPROTEIN N-ACYLTRANSFERASE"/>
    <property type="match status" value="1"/>
</dbReference>
<comment type="similarity">
    <text evidence="2 9">Belongs to the CN hydrolase family. Apolipoprotein N-acyltransferase subfamily.</text>
</comment>
<dbReference type="SUPFAM" id="SSF56317">
    <property type="entry name" value="Carbon-nitrogen hydrolase"/>
    <property type="match status" value="1"/>
</dbReference>
<feature type="transmembrane region" description="Helical" evidence="9">
    <location>
        <begin position="482"/>
        <end position="501"/>
    </location>
</feature>
<dbReference type="Pfam" id="PF00795">
    <property type="entry name" value="CN_hydrolase"/>
    <property type="match status" value="1"/>
</dbReference>
<dbReference type="Gene3D" id="3.60.110.10">
    <property type="entry name" value="Carbon-nitrogen hydrolase"/>
    <property type="match status" value="1"/>
</dbReference>
<keyword evidence="6 9" id="KW-1133">Transmembrane helix</keyword>
<evidence type="ECO:0000313" key="11">
    <source>
        <dbReference type="EMBL" id="QTE24337.1"/>
    </source>
</evidence>
<feature type="transmembrane region" description="Helical" evidence="9">
    <location>
        <begin position="123"/>
        <end position="144"/>
    </location>
</feature>
<dbReference type="EMBL" id="CP071869">
    <property type="protein sequence ID" value="QTE24337.1"/>
    <property type="molecule type" value="Genomic_DNA"/>
</dbReference>
<dbReference type="PANTHER" id="PTHR38686:SF1">
    <property type="entry name" value="APOLIPOPROTEIN N-ACYLTRANSFERASE"/>
    <property type="match status" value="1"/>
</dbReference>
<feature type="transmembrane region" description="Helical" evidence="9">
    <location>
        <begin position="164"/>
        <end position="187"/>
    </location>
</feature>
<feature type="transmembrane region" description="Helical" evidence="9">
    <location>
        <begin position="7"/>
        <end position="23"/>
    </location>
</feature>
<dbReference type="NCBIfam" id="TIGR00546">
    <property type="entry name" value="lnt"/>
    <property type="match status" value="1"/>
</dbReference>
<dbReference type="InterPro" id="IPR036526">
    <property type="entry name" value="C-N_Hydrolase_sf"/>
</dbReference>
<proteinExistence type="inferred from homology"/>
<comment type="subcellular location">
    <subcellularLocation>
        <location evidence="1 9">Cell membrane</location>
        <topology evidence="1 9">Multi-pass membrane protein</topology>
    </subcellularLocation>
</comment>
<evidence type="ECO:0000256" key="4">
    <source>
        <dbReference type="ARBA" id="ARBA00022679"/>
    </source>
</evidence>
<dbReference type="EC" id="2.3.1.269" evidence="9"/>
<feature type="transmembrane region" description="Helical" evidence="9">
    <location>
        <begin position="199"/>
        <end position="220"/>
    </location>
</feature>
<keyword evidence="4 9" id="KW-0808">Transferase</keyword>
<keyword evidence="8 9" id="KW-0012">Acyltransferase</keyword>
<comment type="catalytic activity">
    <reaction evidence="9">
        <text>N-terminal S-1,2-diacyl-sn-glyceryl-L-cysteinyl-[lipoprotein] + a glycerophospholipid = N-acyl-S-1,2-diacyl-sn-glyceryl-L-cysteinyl-[lipoprotein] + a 2-acyl-sn-glycero-3-phospholipid + H(+)</text>
        <dbReference type="Rhea" id="RHEA:48228"/>
        <dbReference type="Rhea" id="RHEA-COMP:14681"/>
        <dbReference type="Rhea" id="RHEA-COMP:14684"/>
        <dbReference type="ChEBI" id="CHEBI:15378"/>
        <dbReference type="ChEBI" id="CHEBI:136912"/>
        <dbReference type="ChEBI" id="CHEBI:140656"/>
        <dbReference type="ChEBI" id="CHEBI:140657"/>
        <dbReference type="ChEBI" id="CHEBI:140660"/>
        <dbReference type="EC" id="2.3.1.269"/>
    </reaction>
</comment>
<reference evidence="11 12" key="1">
    <citation type="submission" date="2021-03" db="EMBL/GenBank/DDBJ databases">
        <title>Complete genome of Polaribacter_sp.SM13.</title>
        <authorList>
            <person name="Jeong S.W."/>
            <person name="Bae J.W."/>
        </authorList>
    </citation>
    <scope>NUCLEOTIDE SEQUENCE [LARGE SCALE GENOMIC DNA]</scope>
    <source>
        <strain evidence="11 12">SM13</strain>
    </source>
</reference>
<dbReference type="AlphaFoldDB" id="A0A975CS87"/>
<comment type="function">
    <text evidence="9">Catalyzes the phospholipid dependent N-acylation of the N-terminal cysteine of apolipoprotein, the last step in lipoprotein maturation.</text>
</comment>
<evidence type="ECO:0000256" key="2">
    <source>
        <dbReference type="ARBA" id="ARBA00010065"/>
    </source>
</evidence>
<evidence type="ECO:0000256" key="5">
    <source>
        <dbReference type="ARBA" id="ARBA00022692"/>
    </source>
</evidence>
<dbReference type="KEGG" id="pcea:J3359_08775"/>
<evidence type="ECO:0000256" key="6">
    <source>
        <dbReference type="ARBA" id="ARBA00022989"/>
    </source>
</evidence>
<evidence type="ECO:0000256" key="1">
    <source>
        <dbReference type="ARBA" id="ARBA00004651"/>
    </source>
</evidence>
<comment type="pathway">
    <text evidence="9">Protein modification; lipoprotein biosynthesis (N-acyl transfer).</text>
</comment>
<dbReference type="GO" id="GO:0005886">
    <property type="term" value="C:plasma membrane"/>
    <property type="evidence" value="ECO:0007669"/>
    <property type="project" value="UniProtKB-SubCell"/>
</dbReference>
<dbReference type="RefSeq" id="WP_208080309.1">
    <property type="nucleotide sequence ID" value="NZ_CP071869.1"/>
</dbReference>
<keyword evidence="3 9" id="KW-1003">Cell membrane</keyword>
<keyword evidence="7 9" id="KW-0472">Membrane</keyword>
<feature type="transmembrane region" description="Helical" evidence="9">
    <location>
        <begin position="53"/>
        <end position="74"/>
    </location>
</feature>
<dbReference type="InterPro" id="IPR004563">
    <property type="entry name" value="Apolipo_AcylTrfase"/>
</dbReference>
<keyword evidence="5 9" id="KW-0812">Transmembrane</keyword>
<accession>A0A975CS87</accession>
<organism evidence="11 12">
    <name type="scientific">Polaribacter cellanae</name>
    <dbReference type="NCBI Taxonomy" id="2818493"/>
    <lineage>
        <taxon>Bacteria</taxon>
        <taxon>Pseudomonadati</taxon>
        <taxon>Bacteroidota</taxon>
        <taxon>Flavobacteriia</taxon>
        <taxon>Flavobacteriales</taxon>
        <taxon>Flavobacteriaceae</taxon>
    </lineage>
</organism>
<gene>
    <name evidence="9 11" type="primary">lnt</name>
    <name evidence="11" type="ORF">J3359_08775</name>
</gene>
<dbReference type="Pfam" id="PF20154">
    <property type="entry name" value="LNT_N"/>
    <property type="match status" value="1"/>
</dbReference>
<evidence type="ECO:0000259" key="10">
    <source>
        <dbReference type="PROSITE" id="PS50263"/>
    </source>
</evidence>
<evidence type="ECO:0000256" key="9">
    <source>
        <dbReference type="HAMAP-Rule" id="MF_01148"/>
    </source>
</evidence>
<dbReference type="GO" id="GO:0016410">
    <property type="term" value="F:N-acyltransferase activity"/>
    <property type="evidence" value="ECO:0007669"/>
    <property type="project" value="UniProtKB-UniRule"/>
</dbReference>
<dbReference type="InterPro" id="IPR045378">
    <property type="entry name" value="LNT_N"/>
</dbReference>
<name>A0A975CS87_9FLAO</name>
<dbReference type="InterPro" id="IPR003010">
    <property type="entry name" value="C-N_Hydrolase"/>
</dbReference>